<dbReference type="Gene3D" id="1.10.10.10">
    <property type="entry name" value="Winged helix-like DNA-binding domain superfamily/Winged helix DNA-binding domain"/>
    <property type="match status" value="1"/>
</dbReference>
<keyword evidence="1" id="KW-0805">Transcription regulation</keyword>
<dbReference type="InterPro" id="IPR014757">
    <property type="entry name" value="Tscrpt_reg_IclR_C"/>
</dbReference>
<dbReference type="InterPro" id="IPR036390">
    <property type="entry name" value="WH_DNA-bd_sf"/>
</dbReference>
<feature type="region of interest" description="Disordered" evidence="5">
    <location>
        <begin position="1"/>
        <end position="26"/>
    </location>
</feature>
<dbReference type="Proteomes" id="UP000265955">
    <property type="component" value="Unassembled WGS sequence"/>
</dbReference>
<dbReference type="PANTHER" id="PTHR30136:SF39">
    <property type="entry name" value="TRANSCRIPTIONAL REGULATORY PROTEIN"/>
    <property type="match status" value="1"/>
</dbReference>
<dbReference type="Gene3D" id="3.30.450.40">
    <property type="match status" value="1"/>
</dbReference>
<evidence type="ECO:0000256" key="2">
    <source>
        <dbReference type="ARBA" id="ARBA00023125"/>
    </source>
</evidence>
<dbReference type="GO" id="GO:0003700">
    <property type="term" value="F:DNA-binding transcription factor activity"/>
    <property type="evidence" value="ECO:0007669"/>
    <property type="project" value="TreeGrafter"/>
</dbReference>
<proteinExistence type="predicted"/>
<evidence type="ECO:0000259" key="6">
    <source>
        <dbReference type="PROSITE" id="PS51077"/>
    </source>
</evidence>
<keyword evidence="9" id="KW-1185">Reference proteome</keyword>
<dbReference type="InterPro" id="IPR029016">
    <property type="entry name" value="GAF-like_dom_sf"/>
</dbReference>
<dbReference type="EMBL" id="QYUO01000003">
    <property type="protein sequence ID" value="RJF92394.1"/>
    <property type="molecule type" value="Genomic_DNA"/>
</dbReference>
<gene>
    <name evidence="8" type="ORF">D3871_27640</name>
</gene>
<dbReference type="SUPFAM" id="SSF46785">
    <property type="entry name" value="Winged helix' DNA-binding domain"/>
    <property type="match status" value="1"/>
</dbReference>
<feature type="domain" description="HTH iclR-type" evidence="6">
    <location>
        <begin position="30"/>
        <end position="92"/>
    </location>
</feature>
<dbReference type="AlphaFoldDB" id="A0A3A3FIN6"/>
<dbReference type="GO" id="GO:0003677">
    <property type="term" value="F:DNA binding"/>
    <property type="evidence" value="ECO:0007669"/>
    <property type="project" value="UniProtKB-KW"/>
</dbReference>
<sequence>MKRDAMNHEPNMHDDAPDGPESAELPMRGTQSVRRALDLLRHVAQGGEKGAKIADLVRESGLDRATAYRLMTCLVEEQFVDRDEKKIYRLGPEAVLLGSLMPRLEPMLRRLVPVMKRIARISGDTVFLMMRQGDHVQCAHREEGSSLVKVLTTHVGQRRLLGMGTGGAAVTGLIPPEELVEAYRRHEAEYAAAEFSLEELQSTADAARAQGYSLTYDAVEVGVAGIGMAFKIGTNGMGAISLGTLTARFGKERQCQLRDLFRNELEGAGLLDSPAIAQNK</sequence>
<evidence type="ECO:0000259" key="7">
    <source>
        <dbReference type="PROSITE" id="PS51078"/>
    </source>
</evidence>
<protein>
    <submittedName>
        <fullName evidence="8">IclR family transcriptional regulator</fullName>
    </submittedName>
</protein>
<keyword evidence="4" id="KW-0175">Coiled coil</keyword>
<reference evidence="9" key="1">
    <citation type="submission" date="2018-09" db="EMBL/GenBank/DDBJ databases">
        <authorList>
            <person name="Zhu H."/>
        </authorList>
    </citation>
    <scope>NUCLEOTIDE SEQUENCE [LARGE SCALE GENOMIC DNA]</scope>
    <source>
        <strain evidence="9">K1R23-30</strain>
    </source>
</reference>
<dbReference type="Pfam" id="PF09339">
    <property type="entry name" value="HTH_IclR"/>
    <property type="match status" value="1"/>
</dbReference>
<dbReference type="InterPro" id="IPR050707">
    <property type="entry name" value="HTH_MetabolicPath_Reg"/>
</dbReference>
<dbReference type="InterPro" id="IPR005471">
    <property type="entry name" value="Tscrpt_reg_IclR_N"/>
</dbReference>
<feature type="compositionally biased region" description="Basic and acidic residues" evidence="5">
    <location>
        <begin position="1"/>
        <end position="16"/>
    </location>
</feature>
<name>A0A3A3FIN6_9BURK</name>
<evidence type="ECO:0000256" key="1">
    <source>
        <dbReference type="ARBA" id="ARBA00023015"/>
    </source>
</evidence>
<evidence type="ECO:0000256" key="4">
    <source>
        <dbReference type="SAM" id="Coils"/>
    </source>
</evidence>
<evidence type="ECO:0000256" key="5">
    <source>
        <dbReference type="SAM" id="MobiDB-lite"/>
    </source>
</evidence>
<keyword evidence="3" id="KW-0804">Transcription</keyword>
<comment type="caution">
    <text evidence="8">The sequence shown here is derived from an EMBL/GenBank/DDBJ whole genome shotgun (WGS) entry which is preliminary data.</text>
</comment>
<keyword evidence="2" id="KW-0238">DNA-binding</keyword>
<dbReference type="SUPFAM" id="SSF55781">
    <property type="entry name" value="GAF domain-like"/>
    <property type="match status" value="1"/>
</dbReference>
<evidence type="ECO:0000313" key="8">
    <source>
        <dbReference type="EMBL" id="RJF92394.1"/>
    </source>
</evidence>
<evidence type="ECO:0000313" key="9">
    <source>
        <dbReference type="Proteomes" id="UP000265955"/>
    </source>
</evidence>
<dbReference type="SMART" id="SM00346">
    <property type="entry name" value="HTH_ICLR"/>
    <property type="match status" value="1"/>
</dbReference>
<accession>A0A3A3FIN6</accession>
<feature type="domain" description="IclR-ED" evidence="7">
    <location>
        <begin position="93"/>
        <end position="280"/>
    </location>
</feature>
<dbReference type="InterPro" id="IPR036388">
    <property type="entry name" value="WH-like_DNA-bd_sf"/>
</dbReference>
<evidence type="ECO:0000256" key="3">
    <source>
        <dbReference type="ARBA" id="ARBA00023163"/>
    </source>
</evidence>
<feature type="coiled-coil region" evidence="4">
    <location>
        <begin position="183"/>
        <end position="210"/>
    </location>
</feature>
<dbReference type="PANTHER" id="PTHR30136">
    <property type="entry name" value="HELIX-TURN-HELIX TRANSCRIPTIONAL REGULATOR, ICLR FAMILY"/>
    <property type="match status" value="1"/>
</dbReference>
<dbReference type="GO" id="GO:0045892">
    <property type="term" value="P:negative regulation of DNA-templated transcription"/>
    <property type="evidence" value="ECO:0007669"/>
    <property type="project" value="TreeGrafter"/>
</dbReference>
<organism evidence="8 9">
    <name type="scientific">Noviherbaspirillum saxi</name>
    <dbReference type="NCBI Taxonomy" id="2320863"/>
    <lineage>
        <taxon>Bacteria</taxon>
        <taxon>Pseudomonadati</taxon>
        <taxon>Pseudomonadota</taxon>
        <taxon>Betaproteobacteria</taxon>
        <taxon>Burkholderiales</taxon>
        <taxon>Oxalobacteraceae</taxon>
        <taxon>Noviherbaspirillum</taxon>
    </lineage>
</organism>
<dbReference type="PROSITE" id="PS51078">
    <property type="entry name" value="ICLR_ED"/>
    <property type="match status" value="1"/>
</dbReference>
<dbReference type="Pfam" id="PF01614">
    <property type="entry name" value="IclR_C"/>
    <property type="match status" value="1"/>
</dbReference>
<dbReference type="PROSITE" id="PS51077">
    <property type="entry name" value="HTH_ICLR"/>
    <property type="match status" value="1"/>
</dbReference>